<proteinExistence type="predicted"/>
<dbReference type="PANTHER" id="PTHR43080">
    <property type="entry name" value="CBS DOMAIN-CONTAINING PROTEIN CBSX3, MITOCHONDRIAL"/>
    <property type="match status" value="1"/>
</dbReference>
<dbReference type="Gene3D" id="3.10.580.10">
    <property type="entry name" value="CBS-domain"/>
    <property type="match status" value="2"/>
</dbReference>
<feature type="domain" description="CBS" evidence="3">
    <location>
        <begin position="10"/>
        <end position="68"/>
    </location>
</feature>
<protein>
    <recommendedName>
        <fullName evidence="3">CBS domain-containing protein</fullName>
    </recommendedName>
</protein>
<dbReference type="OrthoDB" id="9802114at2"/>
<sequence length="162" mass="17194">MSTLRVRDIMTDDVYALRSGTSVEEAARALVARRIGGAPVLDGSRIVGIVSTTDLVRPGVSRAEGEPVIDAVMTRAIYAVLPGDPVMTAVRLMVQEGIHRVVVVAGSGALAGMITAMDVLRALAQGRSVQEGDYAFDARREVHSEPGVAVSYVDLRTFELAD</sequence>
<dbReference type="EMBL" id="CP012670">
    <property type="protein sequence ID" value="AUX22956.1"/>
    <property type="molecule type" value="Genomic_DNA"/>
</dbReference>
<dbReference type="AlphaFoldDB" id="A0A4P2Q208"/>
<feature type="domain" description="CBS" evidence="3">
    <location>
        <begin position="73"/>
        <end position="129"/>
    </location>
</feature>
<dbReference type="Proteomes" id="UP000295781">
    <property type="component" value="Chromosome"/>
</dbReference>
<evidence type="ECO:0000259" key="3">
    <source>
        <dbReference type="PROSITE" id="PS51371"/>
    </source>
</evidence>
<reference evidence="4 5" key="1">
    <citation type="submission" date="2015-09" db="EMBL/GenBank/DDBJ databases">
        <title>Sorangium comparison.</title>
        <authorList>
            <person name="Zaburannyi N."/>
            <person name="Bunk B."/>
            <person name="Overmann J."/>
            <person name="Mueller R."/>
        </authorList>
    </citation>
    <scope>NUCLEOTIDE SEQUENCE [LARGE SCALE GENOMIC DNA]</scope>
    <source>
        <strain evidence="4 5">So ceGT47</strain>
    </source>
</reference>
<dbReference type="PANTHER" id="PTHR43080:SF2">
    <property type="entry name" value="CBS DOMAIN-CONTAINING PROTEIN"/>
    <property type="match status" value="1"/>
</dbReference>
<accession>A0A4P2Q208</accession>
<name>A0A4P2Q208_SORCE</name>
<evidence type="ECO:0000256" key="1">
    <source>
        <dbReference type="ARBA" id="ARBA00023122"/>
    </source>
</evidence>
<evidence type="ECO:0000313" key="5">
    <source>
        <dbReference type="Proteomes" id="UP000295781"/>
    </source>
</evidence>
<dbReference type="InterPro" id="IPR051257">
    <property type="entry name" value="Diverse_CBS-Domain"/>
</dbReference>
<dbReference type="SUPFAM" id="SSF54631">
    <property type="entry name" value="CBS-domain pair"/>
    <property type="match status" value="1"/>
</dbReference>
<dbReference type="RefSeq" id="WP_129348038.1">
    <property type="nucleotide sequence ID" value="NZ_CP012670.1"/>
</dbReference>
<dbReference type="PROSITE" id="PS51371">
    <property type="entry name" value="CBS"/>
    <property type="match status" value="2"/>
</dbReference>
<organism evidence="4 5">
    <name type="scientific">Sorangium cellulosum</name>
    <name type="common">Polyangium cellulosum</name>
    <dbReference type="NCBI Taxonomy" id="56"/>
    <lineage>
        <taxon>Bacteria</taxon>
        <taxon>Pseudomonadati</taxon>
        <taxon>Myxococcota</taxon>
        <taxon>Polyangia</taxon>
        <taxon>Polyangiales</taxon>
        <taxon>Polyangiaceae</taxon>
        <taxon>Sorangium</taxon>
    </lineage>
</organism>
<dbReference type="InterPro" id="IPR000644">
    <property type="entry name" value="CBS_dom"/>
</dbReference>
<evidence type="ECO:0000256" key="2">
    <source>
        <dbReference type="PROSITE-ProRule" id="PRU00703"/>
    </source>
</evidence>
<keyword evidence="1 2" id="KW-0129">CBS domain</keyword>
<evidence type="ECO:0000313" key="4">
    <source>
        <dbReference type="EMBL" id="AUX22956.1"/>
    </source>
</evidence>
<gene>
    <name evidence="4" type="ORF">SOCEGT47_034720</name>
</gene>
<dbReference type="Pfam" id="PF00571">
    <property type="entry name" value="CBS"/>
    <property type="match status" value="2"/>
</dbReference>
<dbReference type="SMART" id="SM00116">
    <property type="entry name" value="CBS"/>
    <property type="match status" value="2"/>
</dbReference>
<dbReference type="InterPro" id="IPR046342">
    <property type="entry name" value="CBS_dom_sf"/>
</dbReference>